<comment type="caution">
    <text evidence="3">The sequence shown here is derived from an EMBL/GenBank/DDBJ whole genome shotgun (WGS) entry which is preliminary data.</text>
</comment>
<gene>
    <name evidence="3" type="ORF">H340_11185</name>
</gene>
<organism evidence="3 4">
    <name type="scientific">Streptomyces mobaraensis (strain ATCC 29032 / DSM 40847 / JCM 4168 / NBRC 13819 / NCIMB 11159 / IPCR 16-22)</name>
    <dbReference type="NCBI Taxonomy" id="1223523"/>
    <lineage>
        <taxon>Bacteria</taxon>
        <taxon>Bacillati</taxon>
        <taxon>Actinomycetota</taxon>
        <taxon>Actinomycetes</taxon>
        <taxon>Kitasatosporales</taxon>
        <taxon>Streptomycetaceae</taxon>
        <taxon>Streptomyces</taxon>
    </lineage>
</organism>
<keyword evidence="2" id="KW-0472">Membrane</keyword>
<feature type="compositionally biased region" description="Low complexity" evidence="1">
    <location>
        <begin position="28"/>
        <end position="43"/>
    </location>
</feature>
<dbReference type="PATRIC" id="fig|1223523.3.peg.2287"/>
<sequence>MMSDGDVTERGAVGWPGAAELPTRHRSGSGAPRAGAGRASLGSWSMANPHQQRPEGNYDPAGSTQMFRAFVDEGAPGPRAAAPASHGRSSSSGPRVGVILGVVAVLAVVAAVAWLALG</sequence>
<dbReference type="eggNOG" id="ENOG502ZFZZ">
    <property type="taxonomic scope" value="Bacteria"/>
</dbReference>
<evidence type="ECO:0000256" key="1">
    <source>
        <dbReference type="SAM" id="MobiDB-lite"/>
    </source>
</evidence>
<name>M3C916_STRM1</name>
<dbReference type="EMBL" id="AORZ01000026">
    <property type="protein sequence ID" value="EMF00492.1"/>
    <property type="molecule type" value="Genomic_DNA"/>
</dbReference>
<feature type="region of interest" description="Disordered" evidence="1">
    <location>
        <begin position="1"/>
        <end position="94"/>
    </location>
</feature>
<feature type="compositionally biased region" description="Low complexity" evidence="1">
    <location>
        <begin position="74"/>
        <end position="94"/>
    </location>
</feature>
<feature type="transmembrane region" description="Helical" evidence="2">
    <location>
        <begin position="96"/>
        <end position="117"/>
    </location>
</feature>
<keyword evidence="2" id="KW-1133">Transmembrane helix</keyword>
<protein>
    <submittedName>
        <fullName evidence="3">Uncharacterized protein</fullName>
    </submittedName>
</protein>
<dbReference type="Proteomes" id="UP000011740">
    <property type="component" value="Unassembled WGS sequence"/>
</dbReference>
<evidence type="ECO:0000313" key="4">
    <source>
        <dbReference type="Proteomes" id="UP000011740"/>
    </source>
</evidence>
<evidence type="ECO:0000313" key="3">
    <source>
        <dbReference type="EMBL" id="EMF00492.1"/>
    </source>
</evidence>
<proteinExistence type="predicted"/>
<dbReference type="STRING" id="1223523.H340_11185"/>
<reference evidence="3 4" key="1">
    <citation type="journal article" date="2013" name="Genome Announc.">
        <title>Whole-Genome Shotgun Assembly and Analysis of the Genome of Streptomyces mobaraensis DSM 40847, a Strain for Industrial Production of Microbial Transglutaminase.</title>
        <authorList>
            <person name="Yang H."/>
            <person name="He T."/>
            <person name="Wu W."/>
            <person name="Zhu W."/>
            <person name="Lu B."/>
            <person name="Sun W."/>
        </authorList>
    </citation>
    <scope>NUCLEOTIDE SEQUENCE [LARGE SCALE GENOMIC DNA]</scope>
    <source>
        <strain evidence="3 4">DSM 40847</strain>
    </source>
</reference>
<dbReference type="AlphaFoldDB" id="M3C916"/>
<accession>M3C916</accession>
<keyword evidence="2" id="KW-0812">Transmembrane</keyword>
<evidence type="ECO:0000256" key="2">
    <source>
        <dbReference type="SAM" id="Phobius"/>
    </source>
</evidence>